<accession>A0A8H7EN47</accession>
<evidence type="ECO:0000256" key="5">
    <source>
        <dbReference type="ARBA" id="ARBA00022729"/>
    </source>
</evidence>
<keyword evidence="7 9" id="KW-1133">Transmembrane helix</keyword>
<evidence type="ECO:0000256" key="1">
    <source>
        <dbReference type="ARBA" id="ARBA00002791"/>
    </source>
</evidence>
<comment type="caution">
    <text evidence="10">The sequence shown here is derived from an EMBL/GenBank/DDBJ whole genome shotgun (WGS) entry which is preliminary data.</text>
</comment>
<sequence length="348" mass="39611">MERAFHSDFWIVLLNSATYYYSPFTTDMMKQPVLLLILILQCLLIPALAKPDTKLEKLAKSAKENHGLIRLTSRTYEQFTEGKRNYGLVVLLTALDDHFRCVPCKEFDPEYRLVASSFQKTKNANRVFFGHLDFKDGQSIYQKLAIQTAPNVFYFPPVEAGQKKDPIRYDNVKGGLSAESLAAFLSRESGMPMPVSRPINYGQWAIKAFLALSAAAVIKLVYPYLGFLLYHKNTWMAVSIVWILTMISGHMWNRIRSPPYVMYAQNKINYIAAGFSQQLGLEVEIVAAIYGVLAFAIVSLAVSVPKFDDKLRQRIGVYVWTLCVIVIFSVLMNLFRLKNGAYPFHILF</sequence>
<feature type="transmembrane region" description="Helical" evidence="9">
    <location>
        <begin position="285"/>
        <end position="303"/>
    </location>
</feature>
<dbReference type="CDD" id="cd02961">
    <property type="entry name" value="PDI_a_family"/>
    <property type="match status" value="1"/>
</dbReference>
<comment type="function">
    <text evidence="1">Subunit of the oligosaccharyl transferase (OST) complex that catalyzes the initial transfer of a defined glycan (Glc(3)Man(9)GlcNAc(2) in eukaryotes) from the lipid carrier dolichol-pyrophosphate to an asparagine residue within an Asn-X-Ser/Thr consensus motif in nascent polypeptide chains, the first step in protein N-glycosylation. N-glycosylation occurs cotranslationally and the complex associates with the Sec61 complex at the channel-forming translocon complex that mediates protein translocation across the endoplasmic reticulum (ER). All subunits are required for a maximal enzyme activity.</text>
</comment>
<comment type="subcellular location">
    <subcellularLocation>
        <location evidence="2">Endoplasmic reticulum membrane</location>
        <topology evidence="2">Multi-pass membrane protein</topology>
    </subcellularLocation>
</comment>
<evidence type="ECO:0000256" key="3">
    <source>
        <dbReference type="ARBA" id="ARBA00009561"/>
    </source>
</evidence>
<dbReference type="Gene3D" id="3.40.30.10">
    <property type="entry name" value="Glutaredoxin"/>
    <property type="match status" value="1"/>
</dbReference>
<dbReference type="SUPFAM" id="SSF52833">
    <property type="entry name" value="Thioredoxin-like"/>
    <property type="match status" value="1"/>
</dbReference>
<keyword evidence="5" id="KW-0732">Signal</keyword>
<evidence type="ECO:0000256" key="8">
    <source>
        <dbReference type="ARBA" id="ARBA00023136"/>
    </source>
</evidence>
<dbReference type="Proteomes" id="UP000605846">
    <property type="component" value="Unassembled WGS sequence"/>
</dbReference>
<feature type="transmembrane region" description="Helical" evidence="9">
    <location>
        <begin position="201"/>
        <end position="222"/>
    </location>
</feature>
<protein>
    <submittedName>
        <fullName evidence="10">Oligosaccharyl transferase subunit ost3/OST6</fullName>
    </submittedName>
</protein>
<keyword evidence="11" id="KW-1185">Reference proteome</keyword>
<proteinExistence type="inferred from homology"/>
<evidence type="ECO:0000256" key="9">
    <source>
        <dbReference type="SAM" id="Phobius"/>
    </source>
</evidence>
<dbReference type="EMBL" id="JABAYA010000103">
    <property type="protein sequence ID" value="KAF7725138.1"/>
    <property type="molecule type" value="Genomic_DNA"/>
</dbReference>
<dbReference type="InterPro" id="IPR021149">
    <property type="entry name" value="OligosaccharylTrfase_OST3/OST6"/>
</dbReference>
<evidence type="ECO:0000256" key="6">
    <source>
        <dbReference type="ARBA" id="ARBA00022824"/>
    </source>
</evidence>
<name>A0A8H7EN47_9FUNG</name>
<gene>
    <name evidence="10" type="primary">OST3</name>
    <name evidence="10" type="ORF">EC973_000390</name>
</gene>
<dbReference type="PANTHER" id="PTHR12692:SF0">
    <property type="entry name" value="GH11935P"/>
    <property type="match status" value="1"/>
</dbReference>
<reference evidence="10" key="1">
    <citation type="submission" date="2020-01" db="EMBL/GenBank/DDBJ databases">
        <title>Genome Sequencing of Three Apophysomyces-Like Fungal Strains Confirms a Novel Fungal Genus in the Mucoromycota with divergent Burkholderia-like Endosymbiotic Bacteria.</title>
        <authorList>
            <person name="Stajich J.E."/>
            <person name="Macias A.M."/>
            <person name="Carter-House D."/>
            <person name="Lovett B."/>
            <person name="Kasson L.R."/>
            <person name="Berry K."/>
            <person name="Grigoriev I."/>
            <person name="Chang Y."/>
            <person name="Spatafora J."/>
            <person name="Kasson M.T."/>
        </authorList>
    </citation>
    <scope>NUCLEOTIDE SEQUENCE</scope>
    <source>
        <strain evidence="10">NRRL A-21654</strain>
    </source>
</reference>
<dbReference type="InterPro" id="IPR036249">
    <property type="entry name" value="Thioredoxin-like_sf"/>
</dbReference>
<evidence type="ECO:0000313" key="11">
    <source>
        <dbReference type="Proteomes" id="UP000605846"/>
    </source>
</evidence>
<evidence type="ECO:0000313" key="10">
    <source>
        <dbReference type="EMBL" id="KAF7725138.1"/>
    </source>
</evidence>
<feature type="transmembrane region" description="Helical" evidence="9">
    <location>
        <begin position="315"/>
        <end position="335"/>
    </location>
</feature>
<dbReference type="Pfam" id="PF04756">
    <property type="entry name" value="OST3_OST6"/>
    <property type="match status" value="1"/>
</dbReference>
<evidence type="ECO:0000256" key="7">
    <source>
        <dbReference type="ARBA" id="ARBA00022989"/>
    </source>
</evidence>
<evidence type="ECO:0000256" key="4">
    <source>
        <dbReference type="ARBA" id="ARBA00022692"/>
    </source>
</evidence>
<dbReference type="GO" id="GO:0016740">
    <property type="term" value="F:transferase activity"/>
    <property type="evidence" value="ECO:0007669"/>
    <property type="project" value="UniProtKB-KW"/>
</dbReference>
<evidence type="ECO:0000256" key="2">
    <source>
        <dbReference type="ARBA" id="ARBA00004477"/>
    </source>
</evidence>
<feature type="transmembrane region" description="Helical" evidence="9">
    <location>
        <begin position="234"/>
        <end position="252"/>
    </location>
</feature>
<keyword evidence="10" id="KW-0808">Transferase</keyword>
<dbReference type="AlphaFoldDB" id="A0A8H7EN47"/>
<organism evidence="10 11">
    <name type="scientific">Apophysomyces ossiformis</name>
    <dbReference type="NCBI Taxonomy" id="679940"/>
    <lineage>
        <taxon>Eukaryota</taxon>
        <taxon>Fungi</taxon>
        <taxon>Fungi incertae sedis</taxon>
        <taxon>Mucoromycota</taxon>
        <taxon>Mucoromycotina</taxon>
        <taxon>Mucoromycetes</taxon>
        <taxon>Mucorales</taxon>
        <taxon>Mucorineae</taxon>
        <taxon>Mucoraceae</taxon>
        <taxon>Apophysomyces</taxon>
    </lineage>
</organism>
<dbReference type="OrthoDB" id="67566at2759"/>
<keyword evidence="8 9" id="KW-0472">Membrane</keyword>
<dbReference type="GO" id="GO:0008250">
    <property type="term" value="C:oligosaccharyltransferase complex"/>
    <property type="evidence" value="ECO:0007669"/>
    <property type="project" value="TreeGrafter"/>
</dbReference>
<comment type="similarity">
    <text evidence="3">Belongs to the OST3/OST6 family.</text>
</comment>
<keyword evidence="6" id="KW-0256">Endoplasmic reticulum</keyword>
<keyword evidence="4 9" id="KW-0812">Transmembrane</keyword>
<dbReference type="PANTHER" id="PTHR12692">
    <property type="entry name" value="DOLICHYL-DIPHOSPHOOLIGOSACCHARIDE--PROTEIN GLYCOSYLTRANSFERASE-RELATED"/>
    <property type="match status" value="1"/>
</dbReference>
<dbReference type="GO" id="GO:0018279">
    <property type="term" value="P:protein N-linked glycosylation via asparagine"/>
    <property type="evidence" value="ECO:0007669"/>
    <property type="project" value="TreeGrafter"/>
</dbReference>